<evidence type="ECO:0000256" key="4">
    <source>
        <dbReference type="ARBA" id="ARBA00022989"/>
    </source>
</evidence>
<keyword evidence="4 6" id="KW-1133">Transmembrane helix</keyword>
<dbReference type="PANTHER" id="PTHR43124">
    <property type="entry name" value="PURINE EFFLUX PUMP PBUE"/>
    <property type="match status" value="1"/>
</dbReference>
<dbReference type="SUPFAM" id="SSF103473">
    <property type="entry name" value="MFS general substrate transporter"/>
    <property type="match status" value="1"/>
</dbReference>
<proteinExistence type="predicted"/>
<feature type="transmembrane region" description="Helical" evidence="6">
    <location>
        <begin position="240"/>
        <end position="258"/>
    </location>
</feature>
<dbReference type="GO" id="GO:0005886">
    <property type="term" value="C:plasma membrane"/>
    <property type="evidence" value="ECO:0007669"/>
    <property type="project" value="UniProtKB-SubCell"/>
</dbReference>
<organism evidence="8">
    <name type="scientific">marine sediment metagenome</name>
    <dbReference type="NCBI Taxonomy" id="412755"/>
    <lineage>
        <taxon>unclassified sequences</taxon>
        <taxon>metagenomes</taxon>
        <taxon>ecological metagenomes</taxon>
    </lineage>
</organism>
<feature type="transmembrane region" description="Helical" evidence="6">
    <location>
        <begin position="127"/>
        <end position="148"/>
    </location>
</feature>
<keyword evidence="3 6" id="KW-0812">Transmembrane</keyword>
<dbReference type="InterPro" id="IPR036259">
    <property type="entry name" value="MFS_trans_sf"/>
</dbReference>
<evidence type="ECO:0000259" key="7">
    <source>
        <dbReference type="PROSITE" id="PS50850"/>
    </source>
</evidence>
<feature type="transmembrane region" description="Helical" evidence="6">
    <location>
        <begin position="69"/>
        <end position="87"/>
    </location>
</feature>
<feature type="transmembrane region" description="Helical" evidence="6">
    <location>
        <begin position="38"/>
        <end position="57"/>
    </location>
</feature>
<dbReference type="EMBL" id="LAZR01000162">
    <property type="protein sequence ID" value="KKN85207.1"/>
    <property type="molecule type" value="Genomic_DNA"/>
</dbReference>
<sequence length="397" mass="41824">MTGVVILAVTYILSQFFRSFLAVLAPELTRDLGIGEVALSSAAGLWFIAFALMQFPVGFALDRYGPRRTVALFLLAAAAGSTLFAAANGAVAIIVAMTLIGAGCAPILMAAFFIFARTFHPRRFAMFASWFVAFGLGGGVLGSAPLALAVEAVGWRQVMAGLAVVTLLLALIIMWVLRDPPVPAVENAADRGSLLDLLRMRELWPLMAMAFVAYAPAANLRGLWAGPYLADVYGFDLARVGNATLLMAIALIVGTVAHGPLDVIFRTRKWIPIVGSSVNAILLTGLALLGSGSAPTAVILLTAITLFGANYALIMAHARSFMPPHLLGRGITLLNFFSIGGAGAIQFLSGGVFALADPEISSESAYATVFAFYAVLLVAGLVAYAFSRDRPPEPVER</sequence>
<dbReference type="Gene3D" id="1.20.1250.20">
    <property type="entry name" value="MFS general substrate transporter like domains"/>
    <property type="match status" value="2"/>
</dbReference>
<gene>
    <name evidence="8" type="ORF">LCGC14_0281900</name>
</gene>
<dbReference type="GO" id="GO:0022857">
    <property type="term" value="F:transmembrane transporter activity"/>
    <property type="evidence" value="ECO:0007669"/>
    <property type="project" value="InterPro"/>
</dbReference>
<evidence type="ECO:0000313" key="8">
    <source>
        <dbReference type="EMBL" id="KKN85207.1"/>
    </source>
</evidence>
<dbReference type="InterPro" id="IPR011701">
    <property type="entry name" value="MFS"/>
</dbReference>
<feature type="transmembrane region" description="Helical" evidence="6">
    <location>
        <begin position="154"/>
        <end position="177"/>
    </location>
</feature>
<dbReference type="Pfam" id="PF07690">
    <property type="entry name" value="MFS_1"/>
    <property type="match status" value="1"/>
</dbReference>
<evidence type="ECO:0000256" key="1">
    <source>
        <dbReference type="ARBA" id="ARBA00004651"/>
    </source>
</evidence>
<dbReference type="AlphaFoldDB" id="A0A0F9UCU8"/>
<dbReference type="PANTHER" id="PTHR43124:SF3">
    <property type="entry name" value="CHLORAMPHENICOL EFFLUX PUMP RV0191"/>
    <property type="match status" value="1"/>
</dbReference>
<feature type="transmembrane region" description="Helical" evidence="6">
    <location>
        <begin position="296"/>
        <end position="314"/>
    </location>
</feature>
<keyword evidence="2" id="KW-1003">Cell membrane</keyword>
<feature type="transmembrane region" description="Helical" evidence="6">
    <location>
        <begin position="270"/>
        <end position="290"/>
    </location>
</feature>
<evidence type="ECO:0000256" key="5">
    <source>
        <dbReference type="ARBA" id="ARBA00023136"/>
    </source>
</evidence>
<dbReference type="InterPro" id="IPR020846">
    <property type="entry name" value="MFS_dom"/>
</dbReference>
<comment type="subcellular location">
    <subcellularLocation>
        <location evidence="1">Cell membrane</location>
        <topology evidence="1">Multi-pass membrane protein</topology>
    </subcellularLocation>
</comment>
<feature type="domain" description="Major facilitator superfamily (MFS) profile" evidence="7">
    <location>
        <begin position="3"/>
        <end position="392"/>
    </location>
</feature>
<feature type="transmembrane region" description="Helical" evidence="6">
    <location>
        <begin position="326"/>
        <end position="345"/>
    </location>
</feature>
<evidence type="ECO:0000256" key="2">
    <source>
        <dbReference type="ARBA" id="ARBA00022475"/>
    </source>
</evidence>
<feature type="transmembrane region" description="Helical" evidence="6">
    <location>
        <begin position="365"/>
        <end position="387"/>
    </location>
</feature>
<reference evidence="8" key="1">
    <citation type="journal article" date="2015" name="Nature">
        <title>Complex archaea that bridge the gap between prokaryotes and eukaryotes.</title>
        <authorList>
            <person name="Spang A."/>
            <person name="Saw J.H."/>
            <person name="Jorgensen S.L."/>
            <person name="Zaremba-Niedzwiedzka K."/>
            <person name="Martijn J."/>
            <person name="Lind A.E."/>
            <person name="van Eijk R."/>
            <person name="Schleper C."/>
            <person name="Guy L."/>
            <person name="Ettema T.J."/>
        </authorList>
    </citation>
    <scope>NUCLEOTIDE SEQUENCE</scope>
</reference>
<protein>
    <recommendedName>
        <fullName evidence="7">Major facilitator superfamily (MFS) profile domain-containing protein</fullName>
    </recommendedName>
</protein>
<comment type="caution">
    <text evidence="8">The sequence shown here is derived from an EMBL/GenBank/DDBJ whole genome shotgun (WGS) entry which is preliminary data.</text>
</comment>
<keyword evidence="5 6" id="KW-0472">Membrane</keyword>
<dbReference type="PROSITE" id="PS50850">
    <property type="entry name" value="MFS"/>
    <property type="match status" value="1"/>
</dbReference>
<feature type="transmembrane region" description="Helical" evidence="6">
    <location>
        <begin position="203"/>
        <end position="220"/>
    </location>
</feature>
<name>A0A0F9UCU8_9ZZZZ</name>
<evidence type="ECO:0000256" key="6">
    <source>
        <dbReference type="SAM" id="Phobius"/>
    </source>
</evidence>
<dbReference type="InterPro" id="IPR050189">
    <property type="entry name" value="MFS_Efflux_Transporters"/>
</dbReference>
<evidence type="ECO:0000256" key="3">
    <source>
        <dbReference type="ARBA" id="ARBA00022692"/>
    </source>
</evidence>
<feature type="transmembrane region" description="Helical" evidence="6">
    <location>
        <begin position="93"/>
        <end position="115"/>
    </location>
</feature>
<accession>A0A0F9UCU8</accession>